<sequence>MARRKKFNNGKTIIIQNEQKSLSPKICNNKAKSVSNQTFLATFNNNNDSKTIKKLPPKNNDAKNLNINQQMESEQRSKMKRIISITIIIIIDWIETKSIIYRKIQNGNEIQLPMIANNLHNSLSTVPVKNFQQPNDKKSLSSLSSSRH</sequence>
<organism evidence="2 3">
    <name type="scientific">Dermatophagoides pteronyssinus</name>
    <name type="common">European house dust mite</name>
    <dbReference type="NCBI Taxonomy" id="6956"/>
    <lineage>
        <taxon>Eukaryota</taxon>
        <taxon>Metazoa</taxon>
        <taxon>Ecdysozoa</taxon>
        <taxon>Arthropoda</taxon>
        <taxon>Chelicerata</taxon>
        <taxon>Arachnida</taxon>
        <taxon>Acari</taxon>
        <taxon>Acariformes</taxon>
        <taxon>Sarcoptiformes</taxon>
        <taxon>Astigmata</taxon>
        <taxon>Psoroptidia</taxon>
        <taxon>Analgoidea</taxon>
        <taxon>Pyroglyphidae</taxon>
        <taxon>Dermatophagoidinae</taxon>
        <taxon>Dermatophagoides</taxon>
    </lineage>
</organism>
<protein>
    <submittedName>
        <fullName evidence="2">Uncharacterized protein</fullName>
    </submittedName>
</protein>
<proteinExistence type="predicted"/>
<dbReference type="Proteomes" id="UP000887458">
    <property type="component" value="Unassembled WGS sequence"/>
</dbReference>
<dbReference type="EMBL" id="NJHN03000083">
    <property type="protein sequence ID" value="KAH9416988.1"/>
    <property type="molecule type" value="Genomic_DNA"/>
</dbReference>
<evidence type="ECO:0000256" key="1">
    <source>
        <dbReference type="SAM" id="MobiDB-lite"/>
    </source>
</evidence>
<evidence type="ECO:0000313" key="2">
    <source>
        <dbReference type="EMBL" id="KAH9416988.1"/>
    </source>
</evidence>
<evidence type="ECO:0000313" key="3">
    <source>
        <dbReference type="Proteomes" id="UP000887458"/>
    </source>
</evidence>
<comment type="caution">
    <text evidence="2">The sequence shown here is derived from an EMBL/GenBank/DDBJ whole genome shotgun (WGS) entry which is preliminary data.</text>
</comment>
<keyword evidence="3" id="KW-1185">Reference proteome</keyword>
<feature type="region of interest" description="Disordered" evidence="1">
    <location>
        <begin position="128"/>
        <end position="148"/>
    </location>
</feature>
<gene>
    <name evidence="2" type="ORF">DERP_011717</name>
</gene>
<reference evidence="2 3" key="2">
    <citation type="journal article" date="2022" name="Mol. Biol. Evol.">
        <title>Comparative Genomics Reveals Insights into the Divergent Evolution of Astigmatic Mites and Household Pest Adaptations.</title>
        <authorList>
            <person name="Xiong Q."/>
            <person name="Wan A.T."/>
            <person name="Liu X."/>
            <person name="Fung C.S."/>
            <person name="Xiao X."/>
            <person name="Malainual N."/>
            <person name="Hou J."/>
            <person name="Wang L."/>
            <person name="Wang M."/>
            <person name="Yang K.Y."/>
            <person name="Cui Y."/>
            <person name="Leung E.L."/>
            <person name="Nong W."/>
            <person name="Shin S.K."/>
            <person name="Au S.W."/>
            <person name="Jeong K.Y."/>
            <person name="Chew F.T."/>
            <person name="Hui J.H."/>
            <person name="Leung T.F."/>
            <person name="Tungtrongchitr A."/>
            <person name="Zhong N."/>
            <person name="Liu Z."/>
            <person name="Tsui S.K."/>
        </authorList>
    </citation>
    <scope>NUCLEOTIDE SEQUENCE [LARGE SCALE GENOMIC DNA]</scope>
    <source>
        <strain evidence="2">Derp</strain>
    </source>
</reference>
<name>A0ABQ8J399_DERPT</name>
<reference evidence="2 3" key="1">
    <citation type="journal article" date="2018" name="J. Allergy Clin. Immunol.">
        <title>High-quality assembly of Dermatophagoides pteronyssinus genome and transcriptome reveals a wide range of novel allergens.</title>
        <authorList>
            <person name="Liu X.Y."/>
            <person name="Yang K.Y."/>
            <person name="Wang M.Q."/>
            <person name="Kwok J.S."/>
            <person name="Zeng X."/>
            <person name="Yang Z."/>
            <person name="Xiao X.J."/>
            <person name="Lau C.P."/>
            <person name="Li Y."/>
            <person name="Huang Z.M."/>
            <person name="Ba J.G."/>
            <person name="Yim A.K."/>
            <person name="Ouyang C.Y."/>
            <person name="Ngai S.M."/>
            <person name="Chan T.F."/>
            <person name="Leung E.L."/>
            <person name="Liu L."/>
            <person name="Liu Z.G."/>
            <person name="Tsui S.K."/>
        </authorList>
    </citation>
    <scope>NUCLEOTIDE SEQUENCE [LARGE SCALE GENOMIC DNA]</scope>
    <source>
        <strain evidence="2">Derp</strain>
    </source>
</reference>
<accession>A0ABQ8J399</accession>